<dbReference type="Proteomes" id="UP000680750">
    <property type="component" value="Chromosome"/>
</dbReference>
<evidence type="ECO:0000256" key="1">
    <source>
        <dbReference type="ARBA" id="ARBA00000083"/>
    </source>
</evidence>
<evidence type="ECO:0000256" key="8">
    <source>
        <dbReference type="ARBA" id="ARBA00023235"/>
    </source>
</evidence>
<comment type="cofactor">
    <cofactor evidence="2 10">
        <name>NAD(+)</name>
        <dbReference type="ChEBI" id="CHEBI:57540"/>
    </cofactor>
</comment>
<dbReference type="CDD" id="cd05247">
    <property type="entry name" value="UDP_G4E_1_SDR_e"/>
    <property type="match status" value="1"/>
</dbReference>
<gene>
    <name evidence="12" type="ORF">Asera_24460</name>
</gene>
<dbReference type="InterPro" id="IPR001509">
    <property type="entry name" value="Epimerase_deHydtase"/>
</dbReference>
<proteinExistence type="inferred from homology"/>
<comment type="similarity">
    <text evidence="4 10">Belongs to the NAD(P)-dependent epimerase/dehydratase family.</text>
</comment>
<keyword evidence="8 10" id="KW-0413">Isomerase</keyword>
<dbReference type="UniPathway" id="UPA00214"/>
<organism evidence="12 13">
    <name type="scientific">Actinocatenispora sera</name>
    <dbReference type="NCBI Taxonomy" id="390989"/>
    <lineage>
        <taxon>Bacteria</taxon>
        <taxon>Bacillati</taxon>
        <taxon>Actinomycetota</taxon>
        <taxon>Actinomycetes</taxon>
        <taxon>Micromonosporales</taxon>
        <taxon>Micromonosporaceae</taxon>
        <taxon>Actinocatenispora</taxon>
    </lineage>
</organism>
<evidence type="ECO:0000313" key="13">
    <source>
        <dbReference type="Proteomes" id="UP000680750"/>
    </source>
</evidence>
<dbReference type="NCBIfam" id="TIGR01179">
    <property type="entry name" value="galE"/>
    <property type="match status" value="1"/>
</dbReference>
<comment type="catalytic activity">
    <reaction evidence="1 10">
        <text>UDP-alpha-D-glucose = UDP-alpha-D-galactose</text>
        <dbReference type="Rhea" id="RHEA:22168"/>
        <dbReference type="ChEBI" id="CHEBI:58885"/>
        <dbReference type="ChEBI" id="CHEBI:66914"/>
        <dbReference type="EC" id="5.1.3.2"/>
    </reaction>
</comment>
<dbReference type="GO" id="GO:0033499">
    <property type="term" value="P:galactose catabolic process via UDP-galactose, Leloir pathway"/>
    <property type="evidence" value="ECO:0007669"/>
    <property type="project" value="TreeGrafter"/>
</dbReference>
<reference evidence="12" key="1">
    <citation type="submission" date="2020-08" db="EMBL/GenBank/DDBJ databases">
        <title>Whole genome shotgun sequence of Actinocatenispora sera NBRC 101916.</title>
        <authorList>
            <person name="Komaki H."/>
            <person name="Tamura T."/>
        </authorList>
    </citation>
    <scope>NUCLEOTIDE SEQUENCE</scope>
    <source>
        <strain evidence="12">NBRC 101916</strain>
    </source>
</reference>
<name>A0A810L2D7_9ACTN</name>
<keyword evidence="7 10" id="KW-0520">NAD</keyword>
<evidence type="ECO:0000256" key="7">
    <source>
        <dbReference type="ARBA" id="ARBA00023027"/>
    </source>
</evidence>
<evidence type="ECO:0000256" key="2">
    <source>
        <dbReference type="ARBA" id="ARBA00001911"/>
    </source>
</evidence>
<evidence type="ECO:0000256" key="6">
    <source>
        <dbReference type="ARBA" id="ARBA00018569"/>
    </source>
</evidence>
<dbReference type="RefSeq" id="WP_030445837.1">
    <property type="nucleotide sequence ID" value="NZ_AP023354.1"/>
</dbReference>
<evidence type="ECO:0000256" key="3">
    <source>
        <dbReference type="ARBA" id="ARBA00004947"/>
    </source>
</evidence>
<dbReference type="Gene3D" id="3.90.25.10">
    <property type="entry name" value="UDP-galactose 4-epimerase, domain 1"/>
    <property type="match status" value="1"/>
</dbReference>
<dbReference type="SUPFAM" id="SSF51735">
    <property type="entry name" value="NAD(P)-binding Rossmann-fold domains"/>
    <property type="match status" value="1"/>
</dbReference>
<feature type="domain" description="NAD-dependent epimerase/dehydratase" evidence="11">
    <location>
        <begin position="4"/>
        <end position="252"/>
    </location>
</feature>
<evidence type="ECO:0000256" key="5">
    <source>
        <dbReference type="ARBA" id="ARBA00013189"/>
    </source>
</evidence>
<comment type="subunit">
    <text evidence="10">Homodimer.</text>
</comment>
<dbReference type="KEGG" id="aser:Asera_24460"/>
<sequence>MKLLVTGGAGYIGSTVTTLLVEAGHEVTVLDDLSSGHESAVPDGTTFVKGRVQDAADDVLGAGDFDAVLHFAGFIEVAESVTQPDRYWENNVGGTLRLLDAMHRHGVGRLIFSSTGTVHGNTDQHPITETAGLAPLNPYAATKAAVDLMLPGYCAAWGLAATSLRYFNAAGALLRPDGRSCGEQHDPESHLIPIVLQVAAGERDTLALYGDDYDTPDGTCVRDYIHVADLASAHLLALAALQPGEHRIYNLGNGAGYSNLEVIQAVRDVTGHPVPVVRSARRPGDIVAQVASSAKAIAELGWQPQRPALRDIIGDAWAFGQDRSR</sequence>
<dbReference type="AlphaFoldDB" id="A0A810L2D7"/>
<evidence type="ECO:0000259" key="11">
    <source>
        <dbReference type="Pfam" id="PF01370"/>
    </source>
</evidence>
<evidence type="ECO:0000256" key="4">
    <source>
        <dbReference type="ARBA" id="ARBA00007637"/>
    </source>
</evidence>
<dbReference type="InterPro" id="IPR036291">
    <property type="entry name" value="NAD(P)-bd_dom_sf"/>
</dbReference>
<accession>A0A810L2D7</accession>
<evidence type="ECO:0000256" key="9">
    <source>
        <dbReference type="ARBA" id="ARBA00023277"/>
    </source>
</evidence>
<dbReference type="Gene3D" id="3.40.50.720">
    <property type="entry name" value="NAD(P)-binding Rossmann-like Domain"/>
    <property type="match status" value="1"/>
</dbReference>
<dbReference type="InterPro" id="IPR005886">
    <property type="entry name" value="UDP_G4E"/>
</dbReference>
<keyword evidence="9 10" id="KW-0119">Carbohydrate metabolism</keyword>
<dbReference type="PANTHER" id="PTHR43725:SF53">
    <property type="entry name" value="UDP-ARABINOSE 4-EPIMERASE 1"/>
    <property type="match status" value="1"/>
</dbReference>
<dbReference type="Pfam" id="PF01370">
    <property type="entry name" value="Epimerase"/>
    <property type="match status" value="1"/>
</dbReference>
<dbReference type="EMBL" id="AP023354">
    <property type="protein sequence ID" value="BCJ28338.1"/>
    <property type="molecule type" value="Genomic_DNA"/>
</dbReference>
<dbReference type="PANTHER" id="PTHR43725">
    <property type="entry name" value="UDP-GLUCOSE 4-EPIMERASE"/>
    <property type="match status" value="1"/>
</dbReference>
<comment type="pathway">
    <text evidence="3 10">Carbohydrate metabolism; galactose metabolism.</text>
</comment>
<protein>
    <recommendedName>
        <fullName evidence="6 10">UDP-glucose 4-epimerase</fullName>
        <ecNumber evidence="5 10">5.1.3.2</ecNumber>
    </recommendedName>
</protein>
<evidence type="ECO:0000256" key="10">
    <source>
        <dbReference type="RuleBase" id="RU366046"/>
    </source>
</evidence>
<evidence type="ECO:0000313" key="12">
    <source>
        <dbReference type="EMBL" id="BCJ28338.1"/>
    </source>
</evidence>
<dbReference type="GO" id="GO:0003978">
    <property type="term" value="F:UDP-glucose 4-epimerase activity"/>
    <property type="evidence" value="ECO:0007669"/>
    <property type="project" value="UniProtKB-UniRule"/>
</dbReference>
<dbReference type="EC" id="5.1.3.2" evidence="5 10"/>
<keyword evidence="13" id="KW-1185">Reference proteome</keyword>
<dbReference type="OrthoDB" id="9801785at2"/>